<proteinExistence type="predicted"/>
<dbReference type="CDD" id="cd05120">
    <property type="entry name" value="APH_ChoK_like"/>
    <property type="match status" value="1"/>
</dbReference>
<name>A0AAN7BYY0_9PEZI</name>
<protein>
    <submittedName>
        <fullName evidence="2">Kinase-like domain-containing protein</fullName>
    </submittedName>
</protein>
<dbReference type="PANTHER" id="PTHR21310:SF15">
    <property type="entry name" value="AMINOGLYCOSIDE PHOSPHOTRANSFERASE DOMAIN-CONTAINING PROTEIN"/>
    <property type="match status" value="1"/>
</dbReference>
<reference evidence="2" key="1">
    <citation type="journal article" date="2023" name="Mol. Phylogenet. Evol.">
        <title>Genome-scale phylogeny and comparative genomics of the fungal order Sordariales.</title>
        <authorList>
            <person name="Hensen N."/>
            <person name="Bonometti L."/>
            <person name="Westerberg I."/>
            <person name="Brannstrom I.O."/>
            <person name="Guillou S."/>
            <person name="Cros-Aarteil S."/>
            <person name="Calhoun S."/>
            <person name="Haridas S."/>
            <person name="Kuo A."/>
            <person name="Mondo S."/>
            <person name="Pangilinan J."/>
            <person name="Riley R."/>
            <person name="LaButti K."/>
            <person name="Andreopoulos B."/>
            <person name="Lipzen A."/>
            <person name="Chen C."/>
            <person name="Yan M."/>
            <person name="Daum C."/>
            <person name="Ng V."/>
            <person name="Clum A."/>
            <person name="Steindorff A."/>
            <person name="Ohm R.A."/>
            <person name="Martin F."/>
            <person name="Silar P."/>
            <person name="Natvig D.O."/>
            <person name="Lalanne C."/>
            <person name="Gautier V."/>
            <person name="Ament-Velasquez S.L."/>
            <person name="Kruys A."/>
            <person name="Hutchinson M.I."/>
            <person name="Powell A.J."/>
            <person name="Barry K."/>
            <person name="Miller A.N."/>
            <person name="Grigoriev I.V."/>
            <person name="Debuchy R."/>
            <person name="Gladieux P."/>
            <person name="Hiltunen Thoren M."/>
            <person name="Johannesson H."/>
        </authorList>
    </citation>
    <scope>NUCLEOTIDE SEQUENCE</scope>
    <source>
        <strain evidence="2">CBS 990.96</strain>
    </source>
</reference>
<organism evidence="2 3">
    <name type="scientific">Podospora fimiseda</name>
    <dbReference type="NCBI Taxonomy" id="252190"/>
    <lineage>
        <taxon>Eukaryota</taxon>
        <taxon>Fungi</taxon>
        <taxon>Dikarya</taxon>
        <taxon>Ascomycota</taxon>
        <taxon>Pezizomycotina</taxon>
        <taxon>Sordariomycetes</taxon>
        <taxon>Sordariomycetidae</taxon>
        <taxon>Sordariales</taxon>
        <taxon>Podosporaceae</taxon>
        <taxon>Podospora</taxon>
    </lineage>
</organism>
<dbReference type="Gene3D" id="3.90.1200.10">
    <property type="match status" value="1"/>
</dbReference>
<keyword evidence="3" id="KW-1185">Reference proteome</keyword>
<dbReference type="PANTHER" id="PTHR21310">
    <property type="entry name" value="AMINOGLYCOSIDE PHOSPHOTRANSFERASE-RELATED-RELATED"/>
    <property type="match status" value="1"/>
</dbReference>
<dbReference type="EMBL" id="MU865289">
    <property type="protein sequence ID" value="KAK4232135.1"/>
    <property type="molecule type" value="Genomic_DNA"/>
</dbReference>
<dbReference type="Proteomes" id="UP001301958">
    <property type="component" value="Unassembled WGS sequence"/>
</dbReference>
<dbReference type="GO" id="GO:0016301">
    <property type="term" value="F:kinase activity"/>
    <property type="evidence" value="ECO:0007669"/>
    <property type="project" value="UniProtKB-KW"/>
</dbReference>
<dbReference type="InterPro" id="IPR051678">
    <property type="entry name" value="AGP_Transferase"/>
</dbReference>
<evidence type="ECO:0000259" key="1">
    <source>
        <dbReference type="Pfam" id="PF01636"/>
    </source>
</evidence>
<gene>
    <name evidence="2" type="ORF">QBC38DRAFT_523373</name>
</gene>
<reference evidence="2" key="2">
    <citation type="submission" date="2023-05" db="EMBL/GenBank/DDBJ databases">
        <authorList>
            <consortium name="Lawrence Berkeley National Laboratory"/>
            <person name="Steindorff A."/>
            <person name="Hensen N."/>
            <person name="Bonometti L."/>
            <person name="Westerberg I."/>
            <person name="Brannstrom I.O."/>
            <person name="Guillou S."/>
            <person name="Cros-Aarteil S."/>
            <person name="Calhoun S."/>
            <person name="Haridas S."/>
            <person name="Kuo A."/>
            <person name="Mondo S."/>
            <person name="Pangilinan J."/>
            <person name="Riley R."/>
            <person name="Labutti K."/>
            <person name="Andreopoulos B."/>
            <person name="Lipzen A."/>
            <person name="Chen C."/>
            <person name="Yanf M."/>
            <person name="Daum C."/>
            <person name="Ng V."/>
            <person name="Clum A."/>
            <person name="Ohm R."/>
            <person name="Martin F."/>
            <person name="Silar P."/>
            <person name="Natvig D."/>
            <person name="Lalanne C."/>
            <person name="Gautier V."/>
            <person name="Ament-Velasquez S.L."/>
            <person name="Kruys A."/>
            <person name="Hutchinson M.I."/>
            <person name="Powell A.J."/>
            <person name="Barry K."/>
            <person name="Miller A.N."/>
            <person name="Grigoriev I.V."/>
            <person name="Debuchy R."/>
            <person name="Gladieux P."/>
            <person name="Thoren M.H."/>
            <person name="Johannesson H."/>
        </authorList>
    </citation>
    <scope>NUCLEOTIDE SEQUENCE</scope>
    <source>
        <strain evidence="2">CBS 990.96</strain>
    </source>
</reference>
<dbReference type="InterPro" id="IPR011009">
    <property type="entry name" value="Kinase-like_dom_sf"/>
</dbReference>
<sequence>MASPSQDWPGFAGLSPEEETYKKIDLVLSSANFAHLKERAIHSRRKHYPSLPFDIDCNINLTQFATGYNNVVLKITFSDDICWVARIPYRTIDDSTKTSLLSEIATMNFVRQRTSIPIPRIFEFDISTDGPFGYPYVLMEHLGGRTLDNVLAFSIPPQHHTKVAKQLATVFAQLQTLTFDCIGRLSCGETADQPVGIISMDDDGHHSPGPLETSLEYFYNQRHAQNRKISPCTQTMKTHIVIEDRVRGPFPLCHLDLHFGNMLFDEEYNLVGVIDWSSAQAAPLKQLSVCPELAIFPALSDEENQPIVDFKKLVVQFLKELEDDKLKGKDKEEQRLALLSAYMASERVELMHYQLMTLSNWARMSPWLAKRIADIIYGEHITWEQLKKVYGRKPLL</sequence>
<dbReference type="Pfam" id="PF01636">
    <property type="entry name" value="APH"/>
    <property type="match status" value="1"/>
</dbReference>
<evidence type="ECO:0000313" key="3">
    <source>
        <dbReference type="Proteomes" id="UP001301958"/>
    </source>
</evidence>
<keyword evidence="2" id="KW-0808">Transferase</keyword>
<dbReference type="InterPro" id="IPR002575">
    <property type="entry name" value="Aminoglycoside_PTrfase"/>
</dbReference>
<keyword evidence="2" id="KW-0418">Kinase</keyword>
<dbReference type="SUPFAM" id="SSF56112">
    <property type="entry name" value="Protein kinase-like (PK-like)"/>
    <property type="match status" value="1"/>
</dbReference>
<accession>A0AAN7BYY0</accession>
<comment type="caution">
    <text evidence="2">The sequence shown here is derived from an EMBL/GenBank/DDBJ whole genome shotgun (WGS) entry which is preliminary data.</text>
</comment>
<evidence type="ECO:0000313" key="2">
    <source>
        <dbReference type="EMBL" id="KAK4232135.1"/>
    </source>
</evidence>
<feature type="domain" description="Aminoglycoside phosphotransferase" evidence="1">
    <location>
        <begin position="61"/>
        <end position="283"/>
    </location>
</feature>
<dbReference type="AlphaFoldDB" id="A0AAN7BYY0"/>